<evidence type="ECO:0000313" key="4">
    <source>
        <dbReference type="Proteomes" id="UP001165122"/>
    </source>
</evidence>
<dbReference type="OrthoDB" id="497749at2759"/>
<organism evidence="3 4">
    <name type="scientific">Triparma laevis f. longispina</name>
    <dbReference type="NCBI Taxonomy" id="1714387"/>
    <lineage>
        <taxon>Eukaryota</taxon>
        <taxon>Sar</taxon>
        <taxon>Stramenopiles</taxon>
        <taxon>Ochrophyta</taxon>
        <taxon>Bolidophyceae</taxon>
        <taxon>Parmales</taxon>
        <taxon>Triparmaceae</taxon>
        <taxon>Triparma</taxon>
    </lineage>
</organism>
<keyword evidence="2" id="KW-0812">Transmembrane</keyword>
<evidence type="ECO:0000313" key="3">
    <source>
        <dbReference type="EMBL" id="GMH51093.1"/>
    </source>
</evidence>
<keyword evidence="2" id="KW-0472">Membrane</keyword>
<dbReference type="EMBL" id="BRXW01000401">
    <property type="protein sequence ID" value="GMH51093.1"/>
    <property type="molecule type" value="Genomic_DNA"/>
</dbReference>
<accession>A0A9W7DQ34</accession>
<keyword evidence="4" id="KW-1185">Reference proteome</keyword>
<dbReference type="Proteomes" id="UP001165122">
    <property type="component" value="Unassembled WGS sequence"/>
</dbReference>
<evidence type="ECO:0000256" key="2">
    <source>
        <dbReference type="SAM" id="Phobius"/>
    </source>
</evidence>
<keyword evidence="2" id="KW-1133">Transmembrane helix</keyword>
<name>A0A9W7DQ34_9STRA</name>
<proteinExistence type="predicted"/>
<evidence type="ECO:0000256" key="1">
    <source>
        <dbReference type="SAM" id="MobiDB-lite"/>
    </source>
</evidence>
<sequence>MSAAPPWTQVGAPAPGMHAPPPPTMQPLNPGAGQAAQPDYSMVSGLEDIGYNGWHVKNITLPTCLGGDGTAVPVFAHSLLLIWPIIACVGAATSGAGFGEFTYYLLVTGPCTWAIVLLHEIGHLIAAQRCGGQPKKSSSGRLAVSLSALTCQPIRKIASTFPVWGILPIFLSGLSSISSAISLTLLHRTPQ</sequence>
<dbReference type="AlphaFoldDB" id="A0A9W7DQ34"/>
<feature type="region of interest" description="Disordered" evidence="1">
    <location>
        <begin position="1"/>
        <end position="37"/>
    </location>
</feature>
<reference evidence="4" key="1">
    <citation type="journal article" date="2023" name="Commun. Biol.">
        <title>Genome analysis of Parmales, the sister group of diatoms, reveals the evolutionary specialization of diatoms from phago-mixotrophs to photoautotrophs.</title>
        <authorList>
            <person name="Ban H."/>
            <person name="Sato S."/>
            <person name="Yoshikawa S."/>
            <person name="Yamada K."/>
            <person name="Nakamura Y."/>
            <person name="Ichinomiya M."/>
            <person name="Sato N."/>
            <person name="Blanc-Mathieu R."/>
            <person name="Endo H."/>
            <person name="Kuwata A."/>
            <person name="Ogata H."/>
        </authorList>
    </citation>
    <scope>NUCLEOTIDE SEQUENCE [LARGE SCALE GENOMIC DNA]</scope>
    <source>
        <strain evidence="4">NIES 3700</strain>
    </source>
</reference>
<gene>
    <name evidence="3" type="ORF">TrLO_g3561</name>
</gene>
<comment type="caution">
    <text evidence="3">The sequence shown here is derived from an EMBL/GenBank/DDBJ whole genome shotgun (WGS) entry which is preliminary data.</text>
</comment>
<protein>
    <submittedName>
        <fullName evidence="3">Uncharacterized protein</fullName>
    </submittedName>
</protein>
<feature type="transmembrane region" description="Helical" evidence="2">
    <location>
        <begin position="161"/>
        <end position="186"/>
    </location>
</feature>